<keyword evidence="2" id="KW-1185">Reference proteome</keyword>
<dbReference type="Proteomes" id="UP001529510">
    <property type="component" value="Unassembled WGS sequence"/>
</dbReference>
<name>A0ABD0MI59_CIRMR</name>
<proteinExistence type="predicted"/>
<protein>
    <submittedName>
        <fullName evidence="1">Uncharacterized protein</fullName>
    </submittedName>
</protein>
<accession>A0ABD0MI59</accession>
<organism evidence="1 2">
    <name type="scientific">Cirrhinus mrigala</name>
    <name type="common">Mrigala</name>
    <dbReference type="NCBI Taxonomy" id="683832"/>
    <lineage>
        <taxon>Eukaryota</taxon>
        <taxon>Metazoa</taxon>
        <taxon>Chordata</taxon>
        <taxon>Craniata</taxon>
        <taxon>Vertebrata</taxon>
        <taxon>Euteleostomi</taxon>
        <taxon>Actinopterygii</taxon>
        <taxon>Neopterygii</taxon>
        <taxon>Teleostei</taxon>
        <taxon>Ostariophysi</taxon>
        <taxon>Cypriniformes</taxon>
        <taxon>Cyprinidae</taxon>
        <taxon>Labeoninae</taxon>
        <taxon>Labeonini</taxon>
        <taxon>Cirrhinus</taxon>
    </lineage>
</organism>
<comment type="caution">
    <text evidence="1">The sequence shown here is derived from an EMBL/GenBank/DDBJ whole genome shotgun (WGS) entry which is preliminary data.</text>
</comment>
<reference evidence="1 2" key="1">
    <citation type="submission" date="2024-05" db="EMBL/GenBank/DDBJ databases">
        <title>Genome sequencing and assembly of Indian major carp, Cirrhinus mrigala (Hamilton, 1822).</title>
        <authorList>
            <person name="Mohindra V."/>
            <person name="Chowdhury L.M."/>
            <person name="Lal K."/>
            <person name="Jena J.K."/>
        </authorList>
    </citation>
    <scope>NUCLEOTIDE SEQUENCE [LARGE SCALE GENOMIC DNA]</scope>
    <source>
        <strain evidence="1">CM1030</strain>
        <tissue evidence="1">Blood</tissue>
    </source>
</reference>
<evidence type="ECO:0000313" key="1">
    <source>
        <dbReference type="EMBL" id="KAL0147903.1"/>
    </source>
</evidence>
<evidence type="ECO:0000313" key="2">
    <source>
        <dbReference type="Proteomes" id="UP001529510"/>
    </source>
</evidence>
<dbReference type="AlphaFoldDB" id="A0ABD0MI59"/>
<sequence length="79" mass="8752">MQGKKKGVQKRVLELNPKDLCVPCGSHTLNLVVGDAAKSSVMSISFFGPLCYFQLLSSPVDHSQKIRQEFYTEGIVSHQ</sequence>
<dbReference type="EMBL" id="JAMKFB020000718">
    <property type="protein sequence ID" value="KAL0147903.1"/>
    <property type="molecule type" value="Genomic_DNA"/>
</dbReference>
<feature type="non-terminal residue" evidence="1">
    <location>
        <position position="79"/>
    </location>
</feature>
<gene>
    <name evidence="1" type="ORF">M9458_056780</name>
</gene>